<organism evidence="1 2">
    <name type="scientific">Anaerosphaera multitolerans</name>
    <dbReference type="NCBI Taxonomy" id="2487351"/>
    <lineage>
        <taxon>Bacteria</taxon>
        <taxon>Bacillati</taxon>
        <taxon>Bacillota</taxon>
        <taxon>Tissierellia</taxon>
        <taxon>Tissierellales</taxon>
        <taxon>Peptoniphilaceae</taxon>
        <taxon>Anaerosphaera</taxon>
    </lineage>
</organism>
<proteinExistence type="predicted"/>
<dbReference type="SUPFAM" id="SSF159501">
    <property type="entry name" value="EreA/ChaN-like"/>
    <property type="match status" value="1"/>
</dbReference>
<dbReference type="GO" id="GO:0046677">
    <property type="term" value="P:response to antibiotic"/>
    <property type="evidence" value="ECO:0007669"/>
    <property type="project" value="InterPro"/>
</dbReference>
<dbReference type="Gene3D" id="3.30.1870.10">
    <property type="entry name" value="EreA-like, domain 2"/>
    <property type="match status" value="1"/>
</dbReference>
<dbReference type="PROSITE" id="PS51257">
    <property type="entry name" value="PROKAR_LIPOPROTEIN"/>
    <property type="match status" value="1"/>
</dbReference>
<dbReference type="Proteomes" id="UP000288812">
    <property type="component" value="Unassembled WGS sequence"/>
</dbReference>
<evidence type="ECO:0008006" key="3">
    <source>
        <dbReference type="Google" id="ProtNLM"/>
    </source>
</evidence>
<dbReference type="EMBL" id="RLIH01000004">
    <property type="protein sequence ID" value="RVU55009.1"/>
    <property type="molecule type" value="Genomic_DNA"/>
</dbReference>
<dbReference type="RefSeq" id="WP_127723975.1">
    <property type="nucleotide sequence ID" value="NZ_RLIH01000004.1"/>
</dbReference>
<protein>
    <recommendedName>
        <fullName evidence="3">Erythromycin esterase family protein</fullName>
    </recommendedName>
</protein>
<comment type="caution">
    <text evidence="1">The sequence shown here is derived from an EMBL/GenBank/DDBJ whole genome shotgun (WGS) entry which is preliminary data.</text>
</comment>
<evidence type="ECO:0000313" key="1">
    <source>
        <dbReference type="EMBL" id="RVU55009.1"/>
    </source>
</evidence>
<dbReference type="OrthoDB" id="1957142at2"/>
<dbReference type="AlphaFoldDB" id="A0A437S7F6"/>
<keyword evidence="2" id="KW-1185">Reference proteome</keyword>
<accession>A0A437S7F6</accession>
<name>A0A437S7F6_9FIRM</name>
<dbReference type="InterPro" id="IPR007815">
    <property type="entry name" value="Emycin_Estase"/>
</dbReference>
<gene>
    <name evidence="1" type="ORF">EF514_03715</name>
</gene>
<reference evidence="1 2" key="1">
    <citation type="submission" date="2018-11" db="EMBL/GenBank/DDBJ databases">
        <title>Genome sequencing and assembly of Anaerosphaera sp. nov., GS7-6-2.</title>
        <authorList>
            <person name="Rettenmaier R."/>
            <person name="Liebl W."/>
            <person name="Zverlov V."/>
        </authorList>
    </citation>
    <scope>NUCLEOTIDE SEQUENCE [LARGE SCALE GENOMIC DNA]</scope>
    <source>
        <strain evidence="1 2">GS7-6-2</strain>
    </source>
</reference>
<evidence type="ECO:0000313" key="2">
    <source>
        <dbReference type="Proteomes" id="UP000288812"/>
    </source>
</evidence>
<sequence length="380" mass="43457">MKKHLRNVTFLSLSLIIILLITGCSKKDSASYISNLNIQDLNNQLIEETPNLNKYNIYMVGESHGTVGTFITEFELIKYFYENHNVKNILIETGHCTGSLLNNYIQNGDEKILNFVIKNTEGTFAYSNESANFYRSLYEYNKKLPEDQHLILYGVDVEHTYNNTGMYYLSTLLPKEEHPKEIAQVLNSLDFSLDREDSIQVFENLTESTLEYPQIYRDYLGSNFEEFILSLENINQALNFYENDDFNLREEHFTENTLRCYKDMGGKILTIFGGAHTDFSGLQGSKTVAQSLSELYGTDKGGVLSISLEYFGSKNRKSHKKAQSFNSFAGPSLANRTKKDLTLFKLDAEDKNEIIKSLAKGQQYAILIKYSPAVTPYKEL</sequence>
<dbReference type="Pfam" id="PF05139">
    <property type="entry name" value="Erythro_esteras"/>
    <property type="match status" value="1"/>
</dbReference>